<accession>A0AA87XYE4</accession>
<gene>
    <name evidence="2" type="ORF">GCM10007387_59000</name>
</gene>
<dbReference type="Proteomes" id="UP000628442">
    <property type="component" value="Unassembled WGS sequence"/>
</dbReference>
<dbReference type="EMBL" id="BMWV01000025">
    <property type="protein sequence ID" value="GGY69135.1"/>
    <property type="molecule type" value="Genomic_DNA"/>
</dbReference>
<comment type="caution">
    <text evidence="2">The sequence shown here is derived from an EMBL/GenBank/DDBJ whole genome shotgun (WGS) entry which is preliminary data.</text>
</comment>
<name>A0AA87XYE4_9BURK</name>
<proteinExistence type="predicted"/>
<reference evidence="2" key="2">
    <citation type="submission" date="2022-12" db="EMBL/GenBank/DDBJ databases">
        <authorList>
            <person name="Sun Q."/>
            <person name="Kim S."/>
        </authorList>
    </citation>
    <scope>NUCLEOTIDE SEQUENCE</scope>
    <source>
        <strain evidence="2">KCTC 12343</strain>
    </source>
</reference>
<dbReference type="AlphaFoldDB" id="A0AA87XYE4"/>
<sequence length="66" mass="6812">MQLSDGAETNGYSCFHPNGRVLGSDPPGLTPDFALGCKETVPGFLECSGNAGKNRGQSPNEANGEN</sequence>
<organism evidence="2 3">
    <name type="scientific">Pseudoduganella albidiflava</name>
    <dbReference type="NCBI Taxonomy" id="321983"/>
    <lineage>
        <taxon>Bacteria</taxon>
        <taxon>Pseudomonadati</taxon>
        <taxon>Pseudomonadota</taxon>
        <taxon>Betaproteobacteria</taxon>
        <taxon>Burkholderiales</taxon>
        <taxon>Oxalobacteraceae</taxon>
        <taxon>Telluria group</taxon>
        <taxon>Pseudoduganella</taxon>
    </lineage>
</organism>
<feature type="region of interest" description="Disordered" evidence="1">
    <location>
        <begin position="1"/>
        <end position="27"/>
    </location>
</feature>
<reference evidence="2" key="1">
    <citation type="journal article" date="2014" name="Int. J. Syst. Evol. Microbiol.">
        <title>Complete genome sequence of Corynebacterium casei LMG S-19264T (=DSM 44701T), isolated from a smear-ripened cheese.</title>
        <authorList>
            <consortium name="US DOE Joint Genome Institute (JGI-PGF)"/>
            <person name="Walter F."/>
            <person name="Albersmeier A."/>
            <person name="Kalinowski J."/>
            <person name="Ruckert C."/>
        </authorList>
    </citation>
    <scope>NUCLEOTIDE SEQUENCE</scope>
    <source>
        <strain evidence="2">KCTC 12343</strain>
    </source>
</reference>
<evidence type="ECO:0000313" key="2">
    <source>
        <dbReference type="EMBL" id="GGY69135.1"/>
    </source>
</evidence>
<evidence type="ECO:0000313" key="3">
    <source>
        <dbReference type="Proteomes" id="UP000628442"/>
    </source>
</evidence>
<evidence type="ECO:0000256" key="1">
    <source>
        <dbReference type="SAM" id="MobiDB-lite"/>
    </source>
</evidence>
<protein>
    <submittedName>
        <fullName evidence="2">Uncharacterized protein</fullName>
    </submittedName>
</protein>